<proteinExistence type="predicted"/>
<feature type="non-terminal residue" evidence="1">
    <location>
        <position position="520"/>
    </location>
</feature>
<evidence type="ECO:0000313" key="1">
    <source>
        <dbReference type="EMBL" id="KKL21905.1"/>
    </source>
</evidence>
<comment type="caution">
    <text evidence="1">The sequence shown here is derived from an EMBL/GenBank/DDBJ whole genome shotgun (WGS) entry which is preliminary data.</text>
</comment>
<organism evidence="1">
    <name type="scientific">marine sediment metagenome</name>
    <dbReference type="NCBI Taxonomy" id="412755"/>
    <lineage>
        <taxon>unclassified sequences</taxon>
        <taxon>metagenomes</taxon>
        <taxon>ecological metagenomes</taxon>
    </lineage>
</organism>
<reference evidence="1" key="1">
    <citation type="journal article" date="2015" name="Nature">
        <title>Complex archaea that bridge the gap between prokaryotes and eukaryotes.</title>
        <authorList>
            <person name="Spang A."/>
            <person name="Saw J.H."/>
            <person name="Jorgensen S.L."/>
            <person name="Zaremba-Niedzwiedzka K."/>
            <person name="Martijn J."/>
            <person name="Lind A.E."/>
            <person name="van Eijk R."/>
            <person name="Schleper C."/>
            <person name="Guy L."/>
            <person name="Ettema T.J."/>
        </authorList>
    </citation>
    <scope>NUCLEOTIDE SEQUENCE</scope>
</reference>
<dbReference type="AlphaFoldDB" id="A0A0F9BJ67"/>
<sequence length="520" mass="53919">TDFSLDGTTNIVTLTLEDGGTRTIDLSGLVSTDDQQISLAGNTLTLEDGGTINLTPYLDNTDDQNISGSGLSGTELTIGIENGTNEVVDLSSLVGTDDQNLTLTGNILTLEDGGTVDLSAYLDNTDNQAITDFSLDSSTNIITLTLEDGGTQTIDLSGFVSTDDQQLTLTGTDLIIENGNTVDLSGFVSTDDQNLTLSGNILTLEDGGTVDLSAYLDNTDDQAITDFSLNGSTNIITLTLEDGGTQTIDLSGFVSTDNQNISGSGLSGTDLTIGIENGTNEVVDLSSLVGSDDQNLSGATLNASNVLQIDIENGTSTTVDLSALNNSGTDDQNLTLSGNTLTLEDGGTVDLSAYLDDTDDQTVTAFGIDNTTNVLTITLENGNTRTVDLSILDDAGSDDQNLTLSGNTLTLEDGGTVDLSAYLDNTDNQVITDFSLDGITNIITLTLEDGGTQTIDLSGFVSSDDQQLSLAGNTLTLEDGGTVNLTPYLDNTDDQNIENLALAGTILTVGIENGTAQTVD</sequence>
<protein>
    <submittedName>
        <fullName evidence="1">Uncharacterized protein</fullName>
    </submittedName>
</protein>
<feature type="non-terminal residue" evidence="1">
    <location>
        <position position="1"/>
    </location>
</feature>
<dbReference type="EMBL" id="LAZR01037551">
    <property type="protein sequence ID" value="KKL21905.1"/>
    <property type="molecule type" value="Genomic_DNA"/>
</dbReference>
<accession>A0A0F9BJ67</accession>
<name>A0A0F9BJ67_9ZZZZ</name>
<gene>
    <name evidence="1" type="ORF">LCGC14_2440770</name>
</gene>